<dbReference type="EMBL" id="CP022540">
    <property type="protein sequence ID" value="ASP22133.1"/>
    <property type="molecule type" value="Genomic_DNA"/>
</dbReference>
<reference evidence="3 4" key="1">
    <citation type="submission" date="2017-07" db="EMBL/GenBank/DDBJ databases">
        <title>Genome Sequence of Antarctobacter heliothermus Strain SMS3 Isolated from a culture of the Diatom Skeletonema marinoi.</title>
        <authorList>
            <person name="Topel M."/>
            <person name="Pinder M.I.M."/>
            <person name="Johansson O.N."/>
            <person name="Kourtchenko O."/>
            <person name="Godhe A."/>
            <person name="Clarke A.K."/>
        </authorList>
    </citation>
    <scope>NUCLEOTIDE SEQUENCE [LARGE SCALE GENOMIC DNA]</scope>
    <source>
        <strain evidence="3 4">SMS3</strain>
    </source>
</reference>
<feature type="signal peptide" evidence="2">
    <location>
        <begin position="1"/>
        <end position="22"/>
    </location>
</feature>
<protein>
    <submittedName>
        <fullName evidence="3">Uncharacterized protein</fullName>
    </submittedName>
</protein>
<gene>
    <name evidence="3" type="ORF">ANTHELSMS3_03506</name>
</gene>
<feature type="chain" id="PRO_5012668575" evidence="2">
    <location>
        <begin position="23"/>
        <end position="231"/>
    </location>
</feature>
<dbReference type="OrthoDB" id="9826264at2"/>
<dbReference type="Proteomes" id="UP000203589">
    <property type="component" value="Chromosome"/>
</dbReference>
<proteinExistence type="predicted"/>
<evidence type="ECO:0000313" key="4">
    <source>
        <dbReference type="Proteomes" id="UP000203589"/>
    </source>
</evidence>
<name>A0A222E7E3_9RHOB</name>
<accession>A0A222E7E3</accession>
<evidence type="ECO:0000256" key="2">
    <source>
        <dbReference type="SAM" id="SignalP"/>
    </source>
</evidence>
<dbReference type="AlphaFoldDB" id="A0A222E7E3"/>
<sequence>MFPCRHLSIVFAAFLLAQGAAAQDGDDTINPSEQLMADILIAVAEIELDLKARGAEGIEPPKDGGDLLDTTQDRVAVLDAVELPEVAVVAPSDDPKDVPEDDVKDDAKIDPADSDPPVVVPPVDPPEVDVVVDPVPDDGTGVEPVSLNGTSIHSVLFQDLSADQIAKLPQVDPARCSELGEWFLALSLQRDFLAFFVAEKESVRICRRLGTSWFVKRASNGNRAHLVAVID</sequence>
<feature type="region of interest" description="Disordered" evidence="1">
    <location>
        <begin position="89"/>
        <end position="125"/>
    </location>
</feature>
<keyword evidence="4" id="KW-1185">Reference proteome</keyword>
<evidence type="ECO:0000313" key="3">
    <source>
        <dbReference type="EMBL" id="ASP22133.1"/>
    </source>
</evidence>
<dbReference type="RefSeq" id="WP_094035966.1">
    <property type="nucleotide sequence ID" value="NZ_CP022540.1"/>
</dbReference>
<evidence type="ECO:0000256" key="1">
    <source>
        <dbReference type="SAM" id="MobiDB-lite"/>
    </source>
</evidence>
<organism evidence="3 4">
    <name type="scientific">Antarctobacter heliothermus</name>
    <dbReference type="NCBI Taxonomy" id="74033"/>
    <lineage>
        <taxon>Bacteria</taxon>
        <taxon>Pseudomonadati</taxon>
        <taxon>Pseudomonadota</taxon>
        <taxon>Alphaproteobacteria</taxon>
        <taxon>Rhodobacterales</taxon>
        <taxon>Roseobacteraceae</taxon>
        <taxon>Antarctobacter</taxon>
    </lineage>
</organism>
<dbReference type="KEGG" id="aht:ANTHELSMS3_03506"/>
<keyword evidence="2" id="KW-0732">Signal</keyword>